<evidence type="ECO:0000313" key="1">
    <source>
        <dbReference type="EMBL" id="KAJ9096556.1"/>
    </source>
</evidence>
<dbReference type="EMBL" id="JASBWS010000112">
    <property type="protein sequence ID" value="KAJ9096556.1"/>
    <property type="molecule type" value="Genomic_DNA"/>
</dbReference>
<comment type="caution">
    <text evidence="1">The sequence shown here is derived from an EMBL/GenBank/DDBJ whole genome shotgun (WGS) entry which is preliminary data.</text>
</comment>
<evidence type="ECO:0000313" key="2">
    <source>
        <dbReference type="Proteomes" id="UP001230649"/>
    </source>
</evidence>
<proteinExistence type="predicted"/>
<gene>
    <name evidence="1" type="ORF">QFC20_006414</name>
</gene>
<protein>
    <submittedName>
        <fullName evidence="1">Uncharacterized protein</fullName>
    </submittedName>
</protein>
<keyword evidence="2" id="KW-1185">Reference proteome</keyword>
<sequence>MKFFPSTIYMPCLLSLPWTFMVHAAPAPGCKPWKLEPSQNPLRDIRNAMPTASDGKQNGDLYTAITVMLAVQNRKPLNEFIQELVMPGHDFCSDYDEHKIGINAIKGNLPAGANENGRPDIIINKSELDFARNAIDDTPIWPLVIRKALEAIDAESSDPEHTLLVKMGRREETFDCNHGGLPYLCKVSDMVSRLTGVRLHVTEPTLMEDTPQSNVNIEGILNGATGGIGIVFDKQAPRFLMQTSVENKDREYKQKAFNGVQLDIEKYGERDETNYNVHGFGTGTFNYGSIMDRHGGEHRDVRLVVPY</sequence>
<name>A0ACC2VCI1_9TREE</name>
<accession>A0ACC2VCI1</accession>
<dbReference type="Proteomes" id="UP001230649">
    <property type="component" value="Unassembled WGS sequence"/>
</dbReference>
<organism evidence="1 2">
    <name type="scientific">Naganishia adeliensis</name>
    <dbReference type="NCBI Taxonomy" id="92952"/>
    <lineage>
        <taxon>Eukaryota</taxon>
        <taxon>Fungi</taxon>
        <taxon>Dikarya</taxon>
        <taxon>Basidiomycota</taxon>
        <taxon>Agaricomycotina</taxon>
        <taxon>Tremellomycetes</taxon>
        <taxon>Filobasidiales</taxon>
        <taxon>Filobasidiaceae</taxon>
        <taxon>Naganishia</taxon>
    </lineage>
</organism>
<reference evidence="1" key="1">
    <citation type="submission" date="2023-04" db="EMBL/GenBank/DDBJ databases">
        <title>Draft Genome sequencing of Naganishia species isolated from polar environments using Oxford Nanopore Technology.</title>
        <authorList>
            <person name="Leo P."/>
            <person name="Venkateswaran K."/>
        </authorList>
    </citation>
    <scope>NUCLEOTIDE SEQUENCE</scope>
    <source>
        <strain evidence="1">MNA-CCFEE 5262</strain>
    </source>
</reference>